<dbReference type="EC" id="3.1.26.4" evidence="2"/>
<reference evidence="11" key="1">
    <citation type="submission" date="2019-04" db="EMBL/GenBank/DDBJ databases">
        <title>Genome assembly of Zosterops borbonicus 15179.</title>
        <authorList>
            <person name="Leroy T."/>
            <person name="Anselmetti Y."/>
            <person name="Tilak M.-K."/>
            <person name="Nabholz B."/>
        </authorList>
    </citation>
    <scope>NUCLEOTIDE SEQUENCE</scope>
    <source>
        <strain evidence="11">HGM_15179</strain>
        <tissue evidence="11">Muscle</tissue>
    </source>
</reference>
<dbReference type="PROSITE" id="PS50878">
    <property type="entry name" value="RT_POL"/>
    <property type="match status" value="1"/>
</dbReference>
<comment type="caution">
    <text evidence="11">The sequence shown here is derived from an EMBL/GenBank/DDBJ whole genome shotgun (WGS) entry which is preliminary data.</text>
</comment>
<evidence type="ECO:0000256" key="3">
    <source>
        <dbReference type="ARBA" id="ARBA00022679"/>
    </source>
</evidence>
<name>A0A8K1DBE9_9PASS</name>
<dbReference type="PANTHER" id="PTHR41694">
    <property type="entry name" value="ENDOGENOUS RETROVIRUS GROUP K MEMBER POL PROTEIN"/>
    <property type="match status" value="1"/>
</dbReference>
<dbReference type="Pfam" id="PF00078">
    <property type="entry name" value="RVT_1"/>
    <property type="match status" value="1"/>
</dbReference>
<feature type="domain" description="Peptidase A2" evidence="9">
    <location>
        <begin position="1"/>
        <end position="76"/>
    </location>
</feature>
<evidence type="ECO:0000256" key="4">
    <source>
        <dbReference type="ARBA" id="ARBA00022695"/>
    </source>
</evidence>
<organism evidence="11 12">
    <name type="scientific">Zosterops borbonicus</name>
    <dbReference type="NCBI Taxonomy" id="364589"/>
    <lineage>
        <taxon>Eukaryota</taxon>
        <taxon>Metazoa</taxon>
        <taxon>Chordata</taxon>
        <taxon>Craniata</taxon>
        <taxon>Vertebrata</taxon>
        <taxon>Euteleostomi</taxon>
        <taxon>Archelosauria</taxon>
        <taxon>Archosauria</taxon>
        <taxon>Dinosauria</taxon>
        <taxon>Saurischia</taxon>
        <taxon>Theropoda</taxon>
        <taxon>Coelurosauria</taxon>
        <taxon>Aves</taxon>
        <taxon>Neognathae</taxon>
        <taxon>Neoaves</taxon>
        <taxon>Telluraves</taxon>
        <taxon>Australaves</taxon>
        <taxon>Passeriformes</taxon>
        <taxon>Sylvioidea</taxon>
        <taxon>Zosteropidae</taxon>
        <taxon>Zosterops</taxon>
    </lineage>
</organism>
<keyword evidence="12" id="KW-1185">Reference proteome</keyword>
<keyword evidence="4" id="KW-0548">Nucleotidyltransferase</keyword>
<evidence type="ECO:0000313" key="11">
    <source>
        <dbReference type="EMBL" id="TRZ07501.1"/>
    </source>
</evidence>
<dbReference type="PANTHER" id="PTHR41694:SF3">
    <property type="entry name" value="RNA-DIRECTED DNA POLYMERASE-RELATED"/>
    <property type="match status" value="1"/>
</dbReference>
<evidence type="ECO:0000256" key="8">
    <source>
        <dbReference type="ARBA" id="ARBA00022918"/>
    </source>
</evidence>
<evidence type="ECO:0000256" key="5">
    <source>
        <dbReference type="ARBA" id="ARBA00022722"/>
    </source>
</evidence>
<proteinExistence type="inferred from homology"/>
<evidence type="ECO:0000259" key="9">
    <source>
        <dbReference type="PROSITE" id="PS50175"/>
    </source>
</evidence>
<dbReference type="Proteomes" id="UP000796761">
    <property type="component" value="Unassembled WGS sequence"/>
</dbReference>
<evidence type="ECO:0000256" key="6">
    <source>
        <dbReference type="ARBA" id="ARBA00022759"/>
    </source>
</evidence>
<dbReference type="AlphaFoldDB" id="A0A8K1DBE9"/>
<feature type="domain" description="Reverse transcriptase" evidence="10">
    <location>
        <begin position="1"/>
        <end position="182"/>
    </location>
</feature>
<accession>A0A8K1DBE9</accession>
<gene>
    <name evidence="11" type="ORF">HGM15179_019608</name>
</gene>
<dbReference type="EMBL" id="SWJQ01001749">
    <property type="protein sequence ID" value="TRZ07501.1"/>
    <property type="molecule type" value="Genomic_DNA"/>
</dbReference>
<dbReference type="InterPro" id="IPR001995">
    <property type="entry name" value="Peptidase_A2_cat"/>
</dbReference>
<evidence type="ECO:0000256" key="2">
    <source>
        <dbReference type="ARBA" id="ARBA00012180"/>
    </source>
</evidence>
<keyword evidence="3" id="KW-0808">Transferase</keyword>
<dbReference type="OrthoDB" id="6773263at2759"/>
<keyword evidence="5" id="KW-0540">Nuclease</keyword>
<keyword evidence="8" id="KW-0695">RNA-directed DNA polymerase</keyword>
<dbReference type="Gene3D" id="3.30.70.270">
    <property type="match status" value="1"/>
</dbReference>
<keyword evidence="7" id="KW-0378">Hydrolase</keyword>
<keyword evidence="6" id="KW-0255">Endonuclease</keyword>
<dbReference type="Gene3D" id="2.40.70.10">
    <property type="entry name" value="Acid Proteases"/>
    <property type="match status" value="1"/>
</dbReference>
<dbReference type="GO" id="GO:0006508">
    <property type="term" value="P:proteolysis"/>
    <property type="evidence" value="ECO:0007669"/>
    <property type="project" value="InterPro"/>
</dbReference>
<dbReference type="InterPro" id="IPR043128">
    <property type="entry name" value="Rev_trsase/Diguanyl_cyclase"/>
</dbReference>
<sequence length="182" mass="20735">MLDTSAGVTMIACSEWPANWELQLVAGMISGIGGATKSIQSKGNIIIKEPEGKLATIWPFVISKTFFSIPLHPQDVPWFAFSIPSLNREAPLKTYHWLYLPQGLKCSLTICQWYVAHILSPIRNQFLDAIIHHYMDDILVCESEKTYLDRTVKGTIETIEEAGFEIREDKVQYTSPWTYLRL</sequence>
<dbReference type="PROSITE" id="PS50175">
    <property type="entry name" value="ASP_PROT_RETROV"/>
    <property type="match status" value="1"/>
</dbReference>
<dbReference type="InterPro" id="IPR000477">
    <property type="entry name" value="RT_dom"/>
</dbReference>
<evidence type="ECO:0000256" key="7">
    <source>
        <dbReference type="ARBA" id="ARBA00022801"/>
    </source>
</evidence>
<evidence type="ECO:0000256" key="1">
    <source>
        <dbReference type="ARBA" id="ARBA00010879"/>
    </source>
</evidence>
<comment type="similarity">
    <text evidence="1">Belongs to the beta type-B retroviral polymerase family. HERV class-II K(HML-2) pol subfamily.</text>
</comment>
<evidence type="ECO:0000259" key="10">
    <source>
        <dbReference type="PROSITE" id="PS50878"/>
    </source>
</evidence>
<dbReference type="GO" id="GO:0004523">
    <property type="term" value="F:RNA-DNA hybrid ribonuclease activity"/>
    <property type="evidence" value="ECO:0007669"/>
    <property type="project" value="UniProtKB-EC"/>
</dbReference>
<evidence type="ECO:0000313" key="12">
    <source>
        <dbReference type="Proteomes" id="UP000796761"/>
    </source>
</evidence>
<dbReference type="GO" id="GO:0035613">
    <property type="term" value="F:RNA stem-loop binding"/>
    <property type="evidence" value="ECO:0007669"/>
    <property type="project" value="TreeGrafter"/>
</dbReference>
<dbReference type="SUPFAM" id="SSF50630">
    <property type="entry name" value="Acid proteases"/>
    <property type="match status" value="1"/>
</dbReference>
<dbReference type="InterPro" id="IPR043502">
    <property type="entry name" value="DNA/RNA_pol_sf"/>
</dbReference>
<dbReference type="SUPFAM" id="SSF56672">
    <property type="entry name" value="DNA/RNA polymerases"/>
    <property type="match status" value="1"/>
</dbReference>
<dbReference type="GO" id="GO:0004190">
    <property type="term" value="F:aspartic-type endopeptidase activity"/>
    <property type="evidence" value="ECO:0007669"/>
    <property type="project" value="InterPro"/>
</dbReference>
<dbReference type="GO" id="GO:0003964">
    <property type="term" value="F:RNA-directed DNA polymerase activity"/>
    <property type="evidence" value="ECO:0007669"/>
    <property type="project" value="UniProtKB-KW"/>
</dbReference>
<dbReference type="InterPro" id="IPR021109">
    <property type="entry name" value="Peptidase_aspartic_dom_sf"/>
</dbReference>
<protein>
    <recommendedName>
        <fullName evidence="2">ribonuclease H</fullName>
        <ecNumber evidence="2">3.1.26.4</ecNumber>
    </recommendedName>
</protein>